<sequence length="278" mass="29834">MNQVESKEIRRAIIIGWDGAGSFVEQAETPVLDRWMARGGATLGAQTVFPTISAECWGSLLHGVTPEKHGLNNDKAAVEKYPGDSPYPSLFRVAHEAYPERKLAAFTCWKPIMEGIIEEGIGVHKVSMPDPELALAVADYIRSNPDVYVLFVQFDLPDCAGHQYGYGEPDYLRAISETDRMTGVIMQAVEDAGMLEDSLIVMTTDHGGGGVNPKGHGTDHPLDKTVFWTCSGPGIAAGSAVPEGLGLIDTSAVVCRALGLPIPGQWEARVPEGLFGEA</sequence>
<dbReference type="EMBL" id="CP027059">
    <property type="protein sequence ID" value="UQZ83376.1"/>
    <property type="molecule type" value="Genomic_DNA"/>
</dbReference>
<evidence type="ECO:0000313" key="2">
    <source>
        <dbReference type="Proteomes" id="UP001057134"/>
    </source>
</evidence>
<reference evidence="1" key="1">
    <citation type="submission" date="2018-02" db="EMBL/GenBank/DDBJ databases">
        <authorList>
            <person name="Kim S.-K."/>
            <person name="Jung H.-I."/>
            <person name="Lee S.-W."/>
        </authorList>
    </citation>
    <scope>NUCLEOTIDE SEQUENCE</scope>
    <source>
        <strain evidence="1">SK3146</strain>
    </source>
</reference>
<proteinExistence type="predicted"/>
<dbReference type="Gene3D" id="3.40.720.10">
    <property type="entry name" value="Alkaline Phosphatase, subunit A"/>
    <property type="match status" value="2"/>
</dbReference>
<dbReference type="SUPFAM" id="SSF53649">
    <property type="entry name" value="Alkaline phosphatase-like"/>
    <property type="match status" value="1"/>
</dbReference>
<evidence type="ECO:0000313" key="1">
    <source>
        <dbReference type="EMBL" id="UQZ83376.1"/>
    </source>
</evidence>
<gene>
    <name evidence="1" type="ORF">SK3146_02563</name>
</gene>
<dbReference type="InterPro" id="IPR017850">
    <property type="entry name" value="Alkaline_phosphatase_core_sf"/>
</dbReference>
<organism evidence="1 2">
    <name type="scientific">Paenibacillus konkukensis</name>
    <dbReference type="NCBI Taxonomy" id="2020716"/>
    <lineage>
        <taxon>Bacteria</taxon>
        <taxon>Bacillati</taxon>
        <taxon>Bacillota</taxon>
        <taxon>Bacilli</taxon>
        <taxon>Bacillales</taxon>
        <taxon>Paenibacillaceae</taxon>
        <taxon>Paenibacillus</taxon>
    </lineage>
</organism>
<dbReference type="InterPro" id="IPR002591">
    <property type="entry name" value="Phosphodiest/P_Trfase"/>
</dbReference>
<dbReference type="Proteomes" id="UP001057134">
    <property type="component" value="Chromosome"/>
</dbReference>
<name>A0ABY4RLW4_9BACL</name>
<dbReference type="PANTHER" id="PTHR10151:SF120">
    <property type="entry name" value="BIS(5'-ADENOSYL)-TRIPHOSPHATASE"/>
    <property type="match status" value="1"/>
</dbReference>
<accession>A0ABY4RLW4</accession>
<keyword evidence="2" id="KW-1185">Reference proteome</keyword>
<dbReference type="PANTHER" id="PTHR10151">
    <property type="entry name" value="ECTONUCLEOTIDE PYROPHOSPHATASE/PHOSPHODIESTERASE"/>
    <property type="match status" value="1"/>
</dbReference>
<reference evidence="1" key="2">
    <citation type="journal article" date="2021" name="J Anim Sci Technol">
        <title>Complete genome sequence of Paenibacillus konkukensis sp. nov. SK3146 as a potential probiotic strain.</title>
        <authorList>
            <person name="Jung H.I."/>
            <person name="Park S."/>
            <person name="Niu K.M."/>
            <person name="Lee S.W."/>
            <person name="Kothari D."/>
            <person name="Yi K.J."/>
            <person name="Kim S.K."/>
        </authorList>
    </citation>
    <scope>NUCLEOTIDE SEQUENCE</scope>
    <source>
        <strain evidence="1">SK3146</strain>
    </source>
</reference>
<protein>
    <submittedName>
        <fullName evidence="1">Type I phosphodiesterase / nucleotide pyrophosphatase</fullName>
    </submittedName>
</protein>
<dbReference type="Pfam" id="PF01663">
    <property type="entry name" value="Phosphodiest"/>
    <property type="match status" value="1"/>
</dbReference>